<dbReference type="PANTHER" id="PTHR47506">
    <property type="entry name" value="TRANSCRIPTIONAL REGULATORY PROTEIN"/>
    <property type="match status" value="1"/>
</dbReference>
<dbReference type="AlphaFoldDB" id="A0A101PVY8"/>
<evidence type="ECO:0000256" key="4">
    <source>
        <dbReference type="PROSITE-ProRule" id="PRU00335"/>
    </source>
</evidence>
<dbReference type="GO" id="GO:0003677">
    <property type="term" value="F:DNA binding"/>
    <property type="evidence" value="ECO:0007669"/>
    <property type="project" value="UniProtKB-UniRule"/>
</dbReference>
<keyword evidence="1" id="KW-0805">Transcription regulation</keyword>
<sequence>MSGGRPRAFDPETVLDRALEVFWRQGYEGTSLSDLTAAMGINRPSLYAAFGNKEQLFRKVLDRYFTSPGAFAAEALEAPTAQTVIERLLLGAIELTTGPHTPHGCLSVNSVHACGPDSEPIRQEVIARRMAGEAALRHRFEQAAELPADTDPRVLARLVYTITDGIAVQAASGCTRDQLHQVADMALRTLFQLPS</sequence>
<dbReference type="EMBL" id="LMWP01000042">
    <property type="protein sequence ID" value="KUN18724.1"/>
    <property type="molecule type" value="Genomic_DNA"/>
</dbReference>
<keyword evidence="2 4" id="KW-0238">DNA-binding</keyword>
<dbReference type="PROSITE" id="PS50977">
    <property type="entry name" value="HTH_TETR_2"/>
    <property type="match status" value="1"/>
</dbReference>
<dbReference type="InterPro" id="IPR023772">
    <property type="entry name" value="DNA-bd_HTH_TetR-type_CS"/>
</dbReference>
<dbReference type="Pfam" id="PF00440">
    <property type="entry name" value="TetR_N"/>
    <property type="match status" value="1"/>
</dbReference>
<dbReference type="PRINTS" id="PR00455">
    <property type="entry name" value="HTHTETR"/>
</dbReference>
<feature type="domain" description="HTH tetR-type" evidence="5">
    <location>
        <begin position="8"/>
        <end position="68"/>
    </location>
</feature>
<dbReference type="PANTHER" id="PTHR47506:SF1">
    <property type="entry name" value="HTH-TYPE TRANSCRIPTIONAL REGULATOR YJDC"/>
    <property type="match status" value="1"/>
</dbReference>
<evidence type="ECO:0000259" key="5">
    <source>
        <dbReference type="PROSITE" id="PS50977"/>
    </source>
</evidence>
<dbReference type="InterPro" id="IPR001647">
    <property type="entry name" value="HTH_TetR"/>
</dbReference>
<name>A0A101PVY8_STRCK</name>
<dbReference type="Gene3D" id="1.10.357.10">
    <property type="entry name" value="Tetracycline Repressor, domain 2"/>
    <property type="match status" value="1"/>
</dbReference>
<evidence type="ECO:0000256" key="3">
    <source>
        <dbReference type="ARBA" id="ARBA00023163"/>
    </source>
</evidence>
<keyword evidence="7" id="KW-1185">Reference proteome</keyword>
<evidence type="ECO:0000313" key="7">
    <source>
        <dbReference type="Proteomes" id="UP000053398"/>
    </source>
</evidence>
<organism evidence="6 7">
    <name type="scientific">Streptomyces corchorusii</name>
    <name type="common">Streptomyces chibaensis</name>
    <dbReference type="NCBI Taxonomy" id="1903"/>
    <lineage>
        <taxon>Bacteria</taxon>
        <taxon>Bacillati</taxon>
        <taxon>Actinomycetota</taxon>
        <taxon>Actinomycetes</taxon>
        <taxon>Kitasatosporales</taxon>
        <taxon>Streptomycetaceae</taxon>
        <taxon>Streptomyces</taxon>
    </lineage>
</organism>
<dbReference type="PROSITE" id="PS01081">
    <property type="entry name" value="HTH_TETR_1"/>
    <property type="match status" value="1"/>
</dbReference>
<dbReference type="Gene3D" id="1.10.10.60">
    <property type="entry name" value="Homeodomain-like"/>
    <property type="match status" value="1"/>
</dbReference>
<comment type="caution">
    <text evidence="6">The sequence shown here is derived from an EMBL/GenBank/DDBJ whole genome shotgun (WGS) entry which is preliminary data.</text>
</comment>
<proteinExistence type="predicted"/>
<dbReference type="Proteomes" id="UP000053398">
    <property type="component" value="Unassembled WGS sequence"/>
</dbReference>
<evidence type="ECO:0000256" key="1">
    <source>
        <dbReference type="ARBA" id="ARBA00023015"/>
    </source>
</evidence>
<evidence type="ECO:0000313" key="6">
    <source>
        <dbReference type="EMBL" id="KUN18724.1"/>
    </source>
</evidence>
<evidence type="ECO:0000256" key="2">
    <source>
        <dbReference type="ARBA" id="ARBA00023125"/>
    </source>
</evidence>
<dbReference type="SUPFAM" id="SSF48498">
    <property type="entry name" value="Tetracyclin repressor-like, C-terminal domain"/>
    <property type="match status" value="1"/>
</dbReference>
<keyword evidence="3" id="KW-0804">Transcription</keyword>
<feature type="DNA-binding region" description="H-T-H motif" evidence="4">
    <location>
        <begin position="31"/>
        <end position="50"/>
    </location>
</feature>
<dbReference type="SUPFAM" id="SSF46689">
    <property type="entry name" value="Homeodomain-like"/>
    <property type="match status" value="1"/>
</dbReference>
<dbReference type="InterPro" id="IPR009057">
    <property type="entry name" value="Homeodomain-like_sf"/>
</dbReference>
<gene>
    <name evidence="6" type="ORF">AQJ11_33630</name>
</gene>
<protein>
    <submittedName>
        <fullName evidence="6">TetR family transcriptional regulator</fullName>
    </submittedName>
</protein>
<dbReference type="InterPro" id="IPR036271">
    <property type="entry name" value="Tet_transcr_reg_TetR-rel_C_sf"/>
</dbReference>
<reference evidence="6 7" key="1">
    <citation type="submission" date="2015-10" db="EMBL/GenBank/DDBJ databases">
        <title>Draft genome sequence of Streptomyces corchorusii DSM 40340, type strain for the species Streptomyces corchorusii.</title>
        <authorList>
            <person name="Ruckert C."/>
            <person name="Winkler A."/>
            <person name="Kalinowski J."/>
            <person name="Kampfer P."/>
            <person name="Glaeser S."/>
        </authorList>
    </citation>
    <scope>NUCLEOTIDE SEQUENCE [LARGE SCALE GENOMIC DNA]</scope>
    <source>
        <strain evidence="6 7">DSM 40340</strain>
    </source>
</reference>
<accession>A0A101PVY8</accession>